<evidence type="ECO:0000256" key="1">
    <source>
        <dbReference type="ARBA" id="ARBA00022487"/>
    </source>
</evidence>
<dbReference type="AlphaFoldDB" id="A0A3D8HIJ0"/>
<organism evidence="7 8">
    <name type="scientific">Parabacteroides acidifaciens</name>
    <dbReference type="NCBI Taxonomy" id="2290935"/>
    <lineage>
        <taxon>Bacteria</taxon>
        <taxon>Pseudomonadati</taxon>
        <taxon>Bacteroidota</taxon>
        <taxon>Bacteroidia</taxon>
        <taxon>Bacteroidales</taxon>
        <taxon>Tannerellaceae</taxon>
        <taxon>Parabacteroides</taxon>
    </lineage>
</organism>
<evidence type="ECO:0000256" key="3">
    <source>
        <dbReference type="ARBA" id="ARBA00022801"/>
    </source>
</evidence>
<dbReference type="GO" id="GO:0052689">
    <property type="term" value="F:carboxylic ester hydrolase activity"/>
    <property type="evidence" value="ECO:0007669"/>
    <property type="project" value="UniProtKB-KW"/>
</dbReference>
<dbReference type="Proteomes" id="UP000256321">
    <property type="component" value="Unassembled WGS sequence"/>
</dbReference>
<dbReference type="InterPro" id="IPR029058">
    <property type="entry name" value="AB_hydrolase_fold"/>
</dbReference>
<sequence>MKQRLSILLLLAFSLLGLHAQNAEEANYDESKIPPFTLPALLETANGQKVTTSQQWEQTRRPELLSIFAEQVYGKMPEGKVDVSYKKLDDNHSALDGSATRKQIEITFSRNGVERKALLLMYLPNHVKTKVPVFLHFNFQGNQTISADPEIIPSQYSKEARGNQASRWPLQKIIDAGYGLATVHYFDFFPDDKDKHAESILALFGYKPGDDIPADGGQAIAAWAWGNSRVMDYLETDWQVDASKVILMGHSRLGKASLWAGALDTRFAIVVANESGCGGAALSRRQVGETVNRINNVFPHWFCKNFRRYNKKENDLPIDQHELLALIAPRPLYVASAEGDRWSDPKGEFLSASYAGDVYKLYGMKGLETTTLPPVNTSIGDRVAYHIRTGVHDVTDFDWENYIRFADKWLK</sequence>
<keyword evidence="3" id="KW-0378">Hydrolase</keyword>
<evidence type="ECO:0000256" key="4">
    <source>
        <dbReference type="SAM" id="SignalP"/>
    </source>
</evidence>
<dbReference type="Proteomes" id="UP000629596">
    <property type="component" value="Unassembled WGS sequence"/>
</dbReference>
<proteinExistence type="predicted"/>
<evidence type="ECO:0000313" key="6">
    <source>
        <dbReference type="EMBL" id="MBC8600495.1"/>
    </source>
</evidence>
<dbReference type="EMBL" id="QREV01000003">
    <property type="protein sequence ID" value="RDU50796.1"/>
    <property type="molecule type" value="Genomic_DNA"/>
</dbReference>
<dbReference type="Gene3D" id="3.40.50.1820">
    <property type="entry name" value="alpha/beta hydrolase"/>
    <property type="match status" value="1"/>
</dbReference>
<reference evidence="6 9" key="2">
    <citation type="submission" date="2020-08" db="EMBL/GenBank/DDBJ databases">
        <title>Genome public.</title>
        <authorList>
            <person name="Liu C."/>
            <person name="Sun Q."/>
        </authorList>
    </citation>
    <scope>NUCLEOTIDE SEQUENCE [LARGE SCALE GENOMIC DNA]</scope>
    <source>
        <strain evidence="6 9">426_9</strain>
    </source>
</reference>
<protein>
    <submittedName>
        <fullName evidence="7">Acetylxylan esterase</fullName>
    </submittedName>
</protein>
<evidence type="ECO:0000313" key="7">
    <source>
        <dbReference type="EMBL" id="RDU50796.1"/>
    </source>
</evidence>
<dbReference type="SUPFAM" id="SSF53474">
    <property type="entry name" value="alpha/beta-Hydrolases"/>
    <property type="match status" value="1"/>
</dbReference>
<feature type="domain" description="4-O-methyl-glucuronoyl methylesterase-like" evidence="5">
    <location>
        <begin position="219"/>
        <end position="363"/>
    </location>
</feature>
<keyword evidence="2 4" id="KW-0732">Signal</keyword>
<evidence type="ECO:0000256" key="2">
    <source>
        <dbReference type="ARBA" id="ARBA00022729"/>
    </source>
</evidence>
<keyword evidence="9" id="KW-1185">Reference proteome</keyword>
<evidence type="ECO:0000313" key="8">
    <source>
        <dbReference type="Proteomes" id="UP000256321"/>
    </source>
</evidence>
<dbReference type="InterPro" id="IPR054579">
    <property type="entry name" value="GCE-like_dom"/>
</dbReference>
<evidence type="ECO:0000313" key="9">
    <source>
        <dbReference type="Proteomes" id="UP000629596"/>
    </source>
</evidence>
<accession>A0A3D8HIJ0</accession>
<dbReference type="RefSeq" id="WP_115498018.1">
    <property type="nucleotide sequence ID" value="NZ_JACRTI010000003.1"/>
</dbReference>
<evidence type="ECO:0000259" key="5">
    <source>
        <dbReference type="Pfam" id="PF22244"/>
    </source>
</evidence>
<reference evidence="7 8" key="1">
    <citation type="submission" date="2018-07" db="EMBL/GenBank/DDBJ databases">
        <title>Parabacteroides acidifaciens nov. sp., isolated from human feces.</title>
        <authorList>
            <person name="Wang Y.J."/>
        </authorList>
    </citation>
    <scope>NUCLEOTIDE SEQUENCE [LARGE SCALE GENOMIC DNA]</scope>
    <source>
        <strain evidence="7 8">426-9</strain>
    </source>
</reference>
<comment type="caution">
    <text evidence="7">The sequence shown here is derived from an EMBL/GenBank/DDBJ whole genome shotgun (WGS) entry which is preliminary data.</text>
</comment>
<feature type="signal peptide" evidence="4">
    <location>
        <begin position="1"/>
        <end position="20"/>
    </location>
</feature>
<name>A0A3D8HIJ0_9BACT</name>
<feature type="chain" id="PRO_5017814289" evidence="4">
    <location>
        <begin position="21"/>
        <end position="411"/>
    </location>
</feature>
<dbReference type="EMBL" id="JACRTI010000003">
    <property type="protein sequence ID" value="MBC8600495.1"/>
    <property type="molecule type" value="Genomic_DNA"/>
</dbReference>
<keyword evidence="1" id="KW-0719">Serine esterase</keyword>
<dbReference type="Pfam" id="PF22244">
    <property type="entry name" value="GCE_fung"/>
    <property type="match status" value="1"/>
</dbReference>
<gene>
    <name evidence="7" type="ORF">DWU89_02050</name>
    <name evidence="6" type="ORF">H8784_02025</name>
</gene>